<keyword evidence="7" id="KW-0862">Zinc</keyword>
<gene>
    <name evidence="13" type="ORF">LAZ67_1003043</name>
</gene>
<dbReference type="InterPro" id="IPR001841">
    <property type="entry name" value="Znf_RING"/>
</dbReference>
<organism evidence="13 14">
    <name type="scientific">Cordylochernes scorpioides</name>
    <dbReference type="NCBI Taxonomy" id="51811"/>
    <lineage>
        <taxon>Eukaryota</taxon>
        <taxon>Metazoa</taxon>
        <taxon>Ecdysozoa</taxon>
        <taxon>Arthropoda</taxon>
        <taxon>Chelicerata</taxon>
        <taxon>Arachnida</taxon>
        <taxon>Pseudoscorpiones</taxon>
        <taxon>Cheliferoidea</taxon>
        <taxon>Chernetidae</taxon>
        <taxon>Cordylochernes</taxon>
    </lineage>
</organism>
<keyword evidence="14" id="KW-1185">Reference proteome</keyword>
<comment type="similarity">
    <text evidence="2">Belongs to the SDHAF4 family.</text>
</comment>
<feature type="region of interest" description="Disordered" evidence="11">
    <location>
        <begin position="183"/>
        <end position="226"/>
    </location>
</feature>
<dbReference type="InterPro" id="IPR012875">
    <property type="entry name" value="SDHF4"/>
</dbReference>
<evidence type="ECO:0000313" key="14">
    <source>
        <dbReference type="Proteomes" id="UP001235939"/>
    </source>
</evidence>
<evidence type="ECO:0000256" key="1">
    <source>
        <dbReference type="ARBA" id="ARBA00004496"/>
    </source>
</evidence>
<comment type="similarity">
    <text evidence="3">Belongs to the RNF10 family.</text>
</comment>
<feature type="compositionally biased region" description="Basic and acidic residues" evidence="11">
    <location>
        <begin position="898"/>
        <end position="909"/>
    </location>
</feature>
<comment type="subcellular location">
    <subcellularLocation>
        <location evidence="1">Cytoplasm</location>
    </subcellularLocation>
</comment>
<feature type="compositionally biased region" description="Basic and acidic residues" evidence="11">
    <location>
        <begin position="431"/>
        <end position="443"/>
    </location>
</feature>
<evidence type="ECO:0000256" key="11">
    <source>
        <dbReference type="SAM" id="MobiDB-lite"/>
    </source>
</evidence>
<feature type="region of interest" description="Disordered" evidence="11">
    <location>
        <begin position="888"/>
        <end position="933"/>
    </location>
</feature>
<dbReference type="PANTHER" id="PTHR12983:SF9">
    <property type="entry name" value="E3 UBIQUITIN-PROTEIN LIGASE RNF10"/>
    <property type="match status" value="1"/>
</dbReference>
<dbReference type="InterPro" id="IPR018957">
    <property type="entry name" value="Znf_C3HC4_RING-type"/>
</dbReference>
<dbReference type="PROSITE" id="PS00518">
    <property type="entry name" value="ZF_RING_1"/>
    <property type="match status" value="1"/>
</dbReference>
<evidence type="ECO:0000313" key="13">
    <source>
        <dbReference type="EMBL" id="UYV60998.1"/>
    </source>
</evidence>
<feature type="region of interest" description="Disordered" evidence="11">
    <location>
        <begin position="387"/>
        <end position="525"/>
    </location>
</feature>
<feature type="compositionally biased region" description="Low complexity" evidence="11">
    <location>
        <begin position="959"/>
        <end position="968"/>
    </location>
</feature>
<feature type="compositionally biased region" description="Polar residues" evidence="11">
    <location>
        <begin position="490"/>
        <end position="502"/>
    </location>
</feature>
<dbReference type="CDD" id="cd16536">
    <property type="entry name" value="RING-HC_RNF10"/>
    <property type="match status" value="1"/>
</dbReference>
<sequence>MYWRNNLQKNIDCYTVLHKNRSTSLRAAAPAGAKPTQDVTNQGKPEADPFAPFQDNTNPATGEIGGPTGPEPTRYGLVVELVFCMKMVIITPTMGLWLAHRHAGVWLDTGGVRSSTIGRWLDYREGASESILDSGLWSSRPHHRKGCLSPSQTILVGPDHPPQVRWLDHRKGISVSGSVPPRLNVASGSISTPRNHQSYHDSESELESENEEFGSSSTSIWGETRQRGVRPVNGKVQRGKSVILLSTCTQKQQLMKRQMKEEARYDYFLQHDKRRGGPIGSKRVHSIPWDDDVPKDGPCTGSTTQWQADLTTIEMATSDMRNRRHVQPLLTWSTNAAHPAGSTTQWQADLAPKEMATSDMRNRYHVKLLLTWSTNAAHPVSLETLQDQQTMEELPSSSGTSEPQSQTNGHPRKYHSRRRRNNVAPCQGTDPSHDRDTTQREDTTLDVAQSYNQRRQRQWQPPGEPTFSKHTRFNPHRGRPRHLSEHAENTDTQPNSSVRENNNPPPATLPKENVRKKKPQINKSEGYTDLDDLKLVLTKQLTYSSPYHQQSGNKPRKLQVQLPKYNKEQFLLASCQFVISDTSTSLLDIRTTDQMIDWSLVEELRIGIYTNENVVCPICLYPPVAAKITRCGHVFCWPCILHYLALVEKTWIKCPICYEQVRREDLKTAVYTSLTPVKVGGNLGLCLMRRHRYSNLIEPPSSWKPGEETTDLAEGTRYQKILVVGREAILDIVDRETVELCHLLEKEKDTPEACFIESALELAREKQARIMSEENAAASALQPNSQHSSEEYNYFYQAQDGQYIYLHWLNVRMLLHQYGSWETSPAQIAGRVVELEHHSMTKELRNQLRYLKHLPLSTCFTVAELQLDHSLLSPETLELFQKDIKNRKQQRAKKAKNQKREEKEIEKRCRNLPGTSAIRNSSHSPPPTLQPFEFPSLLQEEPAAISSEQALNFAERLKSSSSSVAPALDDPPPPTPPKLEDFPSLAPASSVQYTQAAATSSSAISFSQILKTRTAAAPNIVNQWRGEAASANQDGGEYTPGSITLADCLIQVQNDKKKKNKKKS</sequence>
<accession>A0ABY6JY00</accession>
<dbReference type="InterPro" id="IPR013083">
    <property type="entry name" value="Znf_RING/FYVE/PHD"/>
</dbReference>
<feature type="compositionally biased region" description="Basic residues" evidence="11">
    <location>
        <begin position="888"/>
        <end position="897"/>
    </location>
</feature>
<dbReference type="EMBL" id="CP092863">
    <property type="protein sequence ID" value="UYV60998.1"/>
    <property type="molecule type" value="Genomic_DNA"/>
</dbReference>
<evidence type="ECO:0000256" key="3">
    <source>
        <dbReference type="ARBA" id="ARBA00008117"/>
    </source>
</evidence>
<dbReference type="InterPro" id="IPR017907">
    <property type="entry name" value="Znf_RING_CS"/>
</dbReference>
<feature type="region of interest" description="Disordered" evidence="11">
    <location>
        <begin position="278"/>
        <end position="303"/>
    </location>
</feature>
<evidence type="ECO:0000256" key="10">
    <source>
        <dbReference type="PROSITE-ProRule" id="PRU00175"/>
    </source>
</evidence>
<feature type="region of interest" description="Disordered" evidence="11">
    <location>
        <begin position="956"/>
        <end position="986"/>
    </location>
</feature>
<dbReference type="Proteomes" id="UP001235939">
    <property type="component" value="Chromosome 01"/>
</dbReference>
<evidence type="ECO:0000256" key="4">
    <source>
        <dbReference type="ARBA" id="ARBA00022490"/>
    </source>
</evidence>
<evidence type="ECO:0000259" key="12">
    <source>
        <dbReference type="PROSITE" id="PS50089"/>
    </source>
</evidence>
<feature type="compositionally biased region" description="Polar residues" evidence="11">
    <location>
        <begin position="186"/>
        <end position="196"/>
    </location>
</feature>
<keyword evidence="5" id="KW-0479">Metal-binding</keyword>
<dbReference type="Pfam" id="PF00097">
    <property type="entry name" value="zf-C3HC4"/>
    <property type="match status" value="1"/>
</dbReference>
<dbReference type="Gene3D" id="3.30.40.10">
    <property type="entry name" value="Zinc/RING finger domain, C3HC4 (zinc finger)"/>
    <property type="match status" value="1"/>
</dbReference>
<keyword evidence="6 10" id="KW-0863">Zinc-finger</keyword>
<keyword evidence="4" id="KW-0963">Cytoplasm</keyword>
<feature type="domain" description="RING-type" evidence="12">
    <location>
        <begin position="616"/>
        <end position="657"/>
    </location>
</feature>
<evidence type="ECO:0000256" key="8">
    <source>
        <dbReference type="ARBA" id="ARBA00035131"/>
    </source>
</evidence>
<dbReference type="PANTHER" id="PTHR12983">
    <property type="entry name" value="RING FINGER 10 FAMILY MEMBER"/>
    <property type="match status" value="1"/>
</dbReference>
<evidence type="ECO:0000256" key="2">
    <source>
        <dbReference type="ARBA" id="ARBA00005701"/>
    </source>
</evidence>
<evidence type="ECO:0000256" key="5">
    <source>
        <dbReference type="ARBA" id="ARBA00022723"/>
    </source>
</evidence>
<dbReference type="InterPro" id="IPR039739">
    <property type="entry name" value="MAG2/RNF10"/>
</dbReference>
<feature type="compositionally biased region" description="Polar residues" evidence="11">
    <location>
        <begin position="387"/>
        <end position="409"/>
    </location>
</feature>
<evidence type="ECO:0000256" key="7">
    <source>
        <dbReference type="ARBA" id="ARBA00022833"/>
    </source>
</evidence>
<feature type="compositionally biased region" description="Basic residues" evidence="11">
    <location>
        <begin position="469"/>
        <end position="481"/>
    </location>
</feature>
<evidence type="ECO:0000256" key="9">
    <source>
        <dbReference type="ARBA" id="ARBA00035390"/>
    </source>
</evidence>
<dbReference type="PROSITE" id="PS50089">
    <property type="entry name" value="ZF_RING_2"/>
    <property type="match status" value="1"/>
</dbReference>
<feature type="compositionally biased region" description="Basic residues" evidence="11">
    <location>
        <begin position="410"/>
        <end position="421"/>
    </location>
</feature>
<reference evidence="13 14" key="1">
    <citation type="submission" date="2022-01" db="EMBL/GenBank/DDBJ databases">
        <title>A chromosomal length assembly of Cordylochernes scorpioides.</title>
        <authorList>
            <person name="Zeh D."/>
            <person name="Zeh J."/>
        </authorList>
    </citation>
    <scope>NUCLEOTIDE SEQUENCE [LARGE SCALE GENOMIC DNA]</scope>
    <source>
        <strain evidence="13">IN4F17</strain>
        <tissue evidence="13">Whole Body</tissue>
    </source>
</reference>
<feature type="region of interest" description="Disordered" evidence="11">
    <location>
        <begin position="25"/>
        <end position="70"/>
    </location>
</feature>
<evidence type="ECO:0000256" key="6">
    <source>
        <dbReference type="ARBA" id="ARBA00022771"/>
    </source>
</evidence>
<dbReference type="Pfam" id="PF07896">
    <property type="entry name" value="DUF1674"/>
    <property type="match status" value="1"/>
</dbReference>
<name>A0ABY6JY00_9ARAC</name>
<feature type="compositionally biased region" description="Polar residues" evidence="11">
    <location>
        <begin position="913"/>
        <end position="923"/>
    </location>
</feature>
<dbReference type="SUPFAM" id="SSF57850">
    <property type="entry name" value="RING/U-box"/>
    <property type="match status" value="1"/>
</dbReference>
<dbReference type="SMART" id="SM00184">
    <property type="entry name" value="RING"/>
    <property type="match status" value="1"/>
</dbReference>
<proteinExistence type="inferred from homology"/>
<protein>
    <recommendedName>
        <fullName evidence="8">E3 ubiquitin-protein ligase RNF10</fullName>
    </recommendedName>
    <alternativeName>
        <fullName evidence="9">RING finger protein 10</fullName>
    </alternativeName>
</protein>